<dbReference type="AlphaFoldDB" id="A0A8X6UKC6"/>
<evidence type="ECO:0000313" key="2">
    <source>
        <dbReference type="Proteomes" id="UP000887013"/>
    </source>
</evidence>
<accession>A0A8X6UKC6</accession>
<sequence>MALNMQPKKKNTTWFLIHETGSATNNKEKRHASPLILLQITNQTNIFFPENPTKMSSQPTIFPLLFHLPIPPAPSTDGEGKEARGNSRTRCSFLLNTKGERCLSHQLNMPNAPNAGNLSTPLKKCWRLERNGTKLASSAGCATRG</sequence>
<proteinExistence type="predicted"/>
<reference evidence="1" key="1">
    <citation type="submission" date="2020-08" db="EMBL/GenBank/DDBJ databases">
        <title>Multicomponent nature underlies the extraordinary mechanical properties of spider dragline silk.</title>
        <authorList>
            <person name="Kono N."/>
            <person name="Nakamura H."/>
            <person name="Mori M."/>
            <person name="Yoshida Y."/>
            <person name="Ohtoshi R."/>
            <person name="Malay A.D."/>
            <person name="Moran D.A.P."/>
            <person name="Tomita M."/>
            <person name="Numata K."/>
            <person name="Arakawa K."/>
        </authorList>
    </citation>
    <scope>NUCLEOTIDE SEQUENCE</scope>
</reference>
<dbReference type="Proteomes" id="UP000887013">
    <property type="component" value="Unassembled WGS sequence"/>
</dbReference>
<organism evidence="1 2">
    <name type="scientific">Nephila pilipes</name>
    <name type="common">Giant wood spider</name>
    <name type="synonym">Nephila maculata</name>
    <dbReference type="NCBI Taxonomy" id="299642"/>
    <lineage>
        <taxon>Eukaryota</taxon>
        <taxon>Metazoa</taxon>
        <taxon>Ecdysozoa</taxon>
        <taxon>Arthropoda</taxon>
        <taxon>Chelicerata</taxon>
        <taxon>Arachnida</taxon>
        <taxon>Araneae</taxon>
        <taxon>Araneomorphae</taxon>
        <taxon>Entelegynae</taxon>
        <taxon>Araneoidea</taxon>
        <taxon>Nephilidae</taxon>
        <taxon>Nephila</taxon>
    </lineage>
</organism>
<dbReference type="OrthoDB" id="10510158at2759"/>
<dbReference type="EMBL" id="BMAW01081247">
    <property type="protein sequence ID" value="GFU23528.1"/>
    <property type="molecule type" value="Genomic_DNA"/>
</dbReference>
<protein>
    <submittedName>
        <fullName evidence="1">Uncharacterized protein</fullName>
    </submittedName>
</protein>
<keyword evidence="2" id="KW-1185">Reference proteome</keyword>
<evidence type="ECO:0000313" key="1">
    <source>
        <dbReference type="EMBL" id="GFU23528.1"/>
    </source>
</evidence>
<gene>
    <name evidence="1" type="ORF">NPIL_665631</name>
</gene>
<comment type="caution">
    <text evidence="1">The sequence shown here is derived from an EMBL/GenBank/DDBJ whole genome shotgun (WGS) entry which is preliminary data.</text>
</comment>
<name>A0A8X6UKC6_NEPPI</name>